<evidence type="ECO:0000259" key="2">
    <source>
        <dbReference type="PROSITE" id="PS50878"/>
    </source>
</evidence>
<dbReference type="SUPFAM" id="SSF50630">
    <property type="entry name" value="Acid proteases"/>
    <property type="match status" value="1"/>
</dbReference>
<dbReference type="InterPro" id="IPR043128">
    <property type="entry name" value="Rev_trsase/Diguanyl_cyclase"/>
</dbReference>
<proteinExistence type="inferred from homology"/>
<dbReference type="InterPro" id="IPR000477">
    <property type="entry name" value="RT_dom"/>
</dbReference>
<evidence type="ECO:0000313" key="4">
    <source>
        <dbReference type="Proteomes" id="UP000585614"/>
    </source>
</evidence>
<comment type="similarity">
    <text evidence="1">Belongs to the beta type-B retroviral polymerase family. HERV class-II K(HML-2) pol subfamily.</text>
</comment>
<protein>
    <recommendedName>
        <fullName evidence="2">Reverse transcriptase domain-containing protein</fullName>
    </recommendedName>
</protein>
<sequence>MGATGDQAKCRPFCQARTCKLGGHTMSHEFLYLPDYPIPLLGRNLLTKLGAQISFKPSGQATMSLQPPSEGLILSITTPREEEWRLYGTGSVEKNPEAYKADFLEIWAEDNPPGLAKHKAPVLVELRPGAQPQRLRPYPISREAQAGIQNHLARPRAAGILVECQSPWNTPLLPVRKLNGEFQPGQDLRAVNQATVSLHPVVPNPYILLSQLPLEARWFTCLDLKDAFFCIWLVPQSQSLFAFKWTEPDTSWQLQLTWTWLPQGFKNSPTLFGEALASDLATFPREEYRCTLLQYVDDLLLACATETECQTVTQTLLSHLAETGYRVS</sequence>
<dbReference type="InterPro" id="IPR043502">
    <property type="entry name" value="DNA/RNA_pol_sf"/>
</dbReference>
<dbReference type="Pfam" id="PF00078">
    <property type="entry name" value="RVT_1"/>
    <property type="match status" value="1"/>
</dbReference>
<dbReference type="Proteomes" id="UP000585614">
    <property type="component" value="Unassembled WGS sequence"/>
</dbReference>
<dbReference type="InterPro" id="IPR051320">
    <property type="entry name" value="Viral_Replic_Matur_Polypro"/>
</dbReference>
<reference evidence="3 4" key="1">
    <citation type="journal article" date="2020" name="Nature">
        <title>Six reference-quality genomes reveal evolution of bat adaptations.</title>
        <authorList>
            <person name="Jebb D."/>
            <person name="Huang Z."/>
            <person name="Pippel M."/>
            <person name="Hughes G.M."/>
            <person name="Lavrichenko K."/>
            <person name="Devanna P."/>
            <person name="Winkler S."/>
            <person name="Jermiin L.S."/>
            <person name="Skirmuntt E.C."/>
            <person name="Katzourakis A."/>
            <person name="Burkitt-Gray L."/>
            <person name="Ray D.A."/>
            <person name="Sullivan K.A.M."/>
            <person name="Roscito J.G."/>
            <person name="Kirilenko B.M."/>
            <person name="Davalos L.M."/>
            <person name="Corthals A.P."/>
            <person name="Power M.L."/>
            <person name="Jones G."/>
            <person name="Ransome R.D."/>
            <person name="Dechmann D.K.N."/>
            <person name="Locatelli A.G."/>
            <person name="Puechmaille S.J."/>
            <person name="Fedrigo O."/>
            <person name="Jarvis E.D."/>
            <person name="Hiller M."/>
            <person name="Vernes S.C."/>
            <person name="Myers E.W."/>
            <person name="Teeling E.C."/>
        </authorList>
    </citation>
    <scope>NUCLEOTIDE SEQUENCE [LARGE SCALE GENOMIC DNA]</scope>
    <source>
        <strain evidence="3">MRhiFer1</strain>
        <tissue evidence="3">Lung</tissue>
    </source>
</reference>
<dbReference type="Gene3D" id="3.30.70.270">
    <property type="match status" value="1"/>
</dbReference>
<dbReference type="Gene3D" id="2.40.70.10">
    <property type="entry name" value="Acid Proteases"/>
    <property type="match status" value="1"/>
</dbReference>
<evidence type="ECO:0000313" key="3">
    <source>
        <dbReference type="EMBL" id="KAF6351661.1"/>
    </source>
</evidence>
<comment type="caution">
    <text evidence="3">The sequence shown here is derived from an EMBL/GenBank/DDBJ whole genome shotgun (WGS) entry which is preliminary data.</text>
</comment>
<evidence type="ECO:0000256" key="1">
    <source>
        <dbReference type="ARBA" id="ARBA00010879"/>
    </source>
</evidence>
<dbReference type="SUPFAM" id="SSF56672">
    <property type="entry name" value="DNA/RNA polymerases"/>
    <property type="match status" value="1"/>
</dbReference>
<dbReference type="PROSITE" id="PS50878">
    <property type="entry name" value="RT_POL"/>
    <property type="match status" value="1"/>
</dbReference>
<name>A0A7J7XPL4_RHIFE</name>
<dbReference type="EMBL" id="JACAGC010000008">
    <property type="protein sequence ID" value="KAF6351661.1"/>
    <property type="molecule type" value="Genomic_DNA"/>
</dbReference>
<accession>A0A7J7XPL4</accession>
<dbReference type="PANTHER" id="PTHR33064">
    <property type="entry name" value="POL PROTEIN"/>
    <property type="match status" value="1"/>
</dbReference>
<dbReference type="Gene3D" id="3.10.10.10">
    <property type="entry name" value="HIV Type 1 Reverse Transcriptase, subunit A, domain 1"/>
    <property type="match status" value="1"/>
</dbReference>
<dbReference type="InterPro" id="IPR021109">
    <property type="entry name" value="Peptidase_aspartic_dom_sf"/>
</dbReference>
<organism evidence="3 4">
    <name type="scientific">Rhinolophus ferrumequinum</name>
    <name type="common">Greater horseshoe bat</name>
    <dbReference type="NCBI Taxonomy" id="59479"/>
    <lineage>
        <taxon>Eukaryota</taxon>
        <taxon>Metazoa</taxon>
        <taxon>Chordata</taxon>
        <taxon>Craniata</taxon>
        <taxon>Vertebrata</taxon>
        <taxon>Euteleostomi</taxon>
        <taxon>Mammalia</taxon>
        <taxon>Eutheria</taxon>
        <taxon>Laurasiatheria</taxon>
        <taxon>Chiroptera</taxon>
        <taxon>Yinpterochiroptera</taxon>
        <taxon>Rhinolophoidea</taxon>
        <taxon>Rhinolophidae</taxon>
        <taxon>Rhinolophinae</taxon>
        <taxon>Rhinolophus</taxon>
    </lineage>
</organism>
<gene>
    <name evidence="3" type="ORF">mRhiFer1_010165</name>
</gene>
<dbReference type="AlphaFoldDB" id="A0A7J7XPL4"/>
<dbReference type="PANTHER" id="PTHR33064:SF29">
    <property type="entry name" value="PEPTIDASE A2 DOMAIN-CONTAINING PROTEIN-RELATED"/>
    <property type="match status" value="1"/>
</dbReference>
<feature type="domain" description="Reverse transcriptase" evidence="2">
    <location>
        <begin position="156"/>
        <end position="328"/>
    </location>
</feature>